<feature type="transmembrane region" description="Helical" evidence="3">
    <location>
        <begin position="206"/>
        <end position="226"/>
    </location>
</feature>
<dbReference type="OrthoDB" id="6021377at2759"/>
<evidence type="ECO:0000259" key="4">
    <source>
        <dbReference type="SMART" id="SM00337"/>
    </source>
</evidence>
<organism evidence="5 6">
    <name type="scientific">Clytia hemisphaerica</name>
    <dbReference type="NCBI Taxonomy" id="252671"/>
    <lineage>
        <taxon>Eukaryota</taxon>
        <taxon>Metazoa</taxon>
        <taxon>Cnidaria</taxon>
        <taxon>Hydrozoa</taxon>
        <taxon>Hydroidolina</taxon>
        <taxon>Leptothecata</taxon>
        <taxon>Obeliida</taxon>
        <taxon>Clytiidae</taxon>
        <taxon>Clytia</taxon>
    </lineage>
</organism>
<evidence type="ECO:0000313" key="6">
    <source>
        <dbReference type="Proteomes" id="UP000594262"/>
    </source>
</evidence>
<dbReference type="SUPFAM" id="SSF56854">
    <property type="entry name" value="Bcl-2 inhibitors of programmed cell death"/>
    <property type="match status" value="1"/>
</dbReference>
<dbReference type="EnsemblMetazoa" id="CLYHEMT005314.2">
    <property type="protein sequence ID" value="CLYHEMP005314.2"/>
    <property type="gene ID" value="CLYHEMG005314"/>
</dbReference>
<dbReference type="GO" id="GO:0051400">
    <property type="term" value="F:BH domain binding"/>
    <property type="evidence" value="ECO:0007669"/>
    <property type="project" value="TreeGrafter"/>
</dbReference>
<keyword evidence="2" id="KW-0053">Apoptosis</keyword>
<dbReference type="PRINTS" id="PR01862">
    <property type="entry name" value="BCL2FAMILY"/>
</dbReference>
<dbReference type="GO" id="GO:0005741">
    <property type="term" value="C:mitochondrial outer membrane"/>
    <property type="evidence" value="ECO:0007669"/>
    <property type="project" value="TreeGrafter"/>
</dbReference>
<dbReference type="GeneID" id="136799804"/>
<dbReference type="RefSeq" id="XP_066912624.1">
    <property type="nucleotide sequence ID" value="XM_067056523.1"/>
</dbReference>
<dbReference type="GO" id="GO:0008630">
    <property type="term" value="P:intrinsic apoptotic signaling pathway in response to DNA damage"/>
    <property type="evidence" value="ECO:0007669"/>
    <property type="project" value="TreeGrafter"/>
</dbReference>
<comment type="similarity">
    <text evidence="1">Belongs to the Bcl-2 family.</text>
</comment>
<dbReference type="Pfam" id="PF00452">
    <property type="entry name" value="Bcl-2"/>
    <property type="match status" value="1"/>
</dbReference>
<evidence type="ECO:0000313" key="5">
    <source>
        <dbReference type="EnsemblMetazoa" id="CLYHEMP005314.2"/>
    </source>
</evidence>
<reference evidence="5" key="1">
    <citation type="submission" date="2021-01" db="UniProtKB">
        <authorList>
            <consortium name="EnsemblMetazoa"/>
        </authorList>
    </citation>
    <scope>IDENTIFICATION</scope>
</reference>
<evidence type="ECO:0000256" key="1">
    <source>
        <dbReference type="ARBA" id="ARBA00009458"/>
    </source>
</evidence>
<dbReference type="InterPro" id="IPR002475">
    <property type="entry name" value="Bcl2-like"/>
</dbReference>
<dbReference type="AlphaFoldDB" id="A0A7M5WRB5"/>
<dbReference type="SMART" id="SM00337">
    <property type="entry name" value="BCL"/>
    <property type="match status" value="1"/>
</dbReference>
<keyword evidence="3" id="KW-1133">Transmembrane helix</keyword>
<dbReference type="PANTHER" id="PTHR11256">
    <property type="entry name" value="BCL-2 RELATED"/>
    <property type="match status" value="1"/>
</dbReference>
<keyword evidence="6" id="KW-1185">Reference proteome</keyword>
<dbReference type="PROSITE" id="PS50062">
    <property type="entry name" value="BCL2_FAMILY"/>
    <property type="match status" value="1"/>
</dbReference>
<dbReference type="CDD" id="cd06845">
    <property type="entry name" value="Bcl-2_like"/>
    <property type="match status" value="1"/>
</dbReference>
<protein>
    <recommendedName>
        <fullName evidence="4">Bcl-2 Bcl-2 homology region 1-3 domain-containing protein</fullName>
    </recommendedName>
</protein>
<dbReference type="RefSeq" id="XP_066912616.1">
    <property type="nucleotide sequence ID" value="XM_067056515.1"/>
</dbReference>
<name>A0A7M5WRB5_9CNID</name>
<dbReference type="GO" id="GO:0001836">
    <property type="term" value="P:release of cytochrome c from mitochondria"/>
    <property type="evidence" value="ECO:0007669"/>
    <property type="project" value="TreeGrafter"/>
</dbReference>
<dbReference type="GO" id="GO:0097192">
    <property type="term" value="P:extrinsic apoptotic signaling pathway in absence of ligand"/>
    <property type="evidence" value="ECO:0007669"/>
    <property type="project" value="TreeGrafter"/>
</dbReference>
<evidence type="ECO:0000256" key="2">
    <source>
        <dbReference type="ARBA" id="ARBA00022703"/>
    </source>
</evidence>
<dbReference type="GO" id="GO:0042981">
    <property type="term" value="P:regulation of apoptotic process"/>
    <property type="evidence" value="ECO:0007669"/>
    <property type="project" value="InterPro"/>
</dbReference>
<accession>A0A7M5WRB5</accession>
<proteinExistence type="inferred from homology"/>
<dbReference type="InterPro" id="IPR026298">
    <property type="entry name" value="Bcl-2_fam"/>
</dbReference>
<dbReference type="InterPro" id="IPR046371">
    <property type="entry name" value="Bcl-2_BH1-3"/>
</dbReference>
<keyword evidence="3" id="KW-0472">Membrane</keyword>
<feature type="domain" description="Bcl-2 Bcl-2 homology region 1-3" evidence="4">
    <location>
        <begin position="88"/>
        <end position="190"/>
    </location>
</feature>
<sequence length="228" mass="25732">MAPNMSPITIRNTNAKQLCNQKDKIEPPIEIQIEHEIDTKLLSIINNGYNIAKYYIPYHLRCSCKHELLQGLPKSFVVPPAQPPELYLRVATFSYGMEKKFEAFFEQIPTHMKLKNENAKEIFISLCRRVVSSDVNWGRVISIFTVGGAFAVHFVNKGQLDIVKSIPGWVQEVLETTEGLPEWIQEQGGWEKLSLRSKDDLNNASWSSYVTVGFGVAAAGMLLFGLSK</sequence>
<dbReference type="Proteomes" id="UP000594262">
    <property type="component" value="Unplaced"/>
</dbReference>
<evidence type="ECO:0000256" key="3">
    <source>
        <dbReference type="SAM" id="Phobius"/>
    </source>
</evidence>
<dbReference type="Gene3D" id="1.10.437.10">
    <property type="entry name" value="Blc2-like"/>
    <property type="match status" value="1"/>
</dbReference>
<keyword evidence="3" id="KW-0812">Transmembrane</keyword>
<dbReference type="InterPro" id="IPR036834">
    <property type="entry name" value="Bcl-2-like_sf"/>
</dbReference>
<dbReference type="EnsemblMetazoa" id="CLYHEMT005314.1">
    <property type="protein sequence ID" value="CLYHEMP005314.1"/>
    <property type="gene ID" value="CLYHEMG005314"/>
</dbReference>